<organism evidence="7 8">
    <name type="scientific">Modestobacter caceresii</name>
    <dbReference type="NCBI Taxonomy" id="1522368"/>
    <lineage>
        <taxon>Bacteria</taxon>
        <taxon>Bacillati</taxon>
        <taxon>Actinomycetota</taxon>
        <taxon>Actinomycetes</taxon>
        <taxon>Geodermatophilales</taxon>
        <taxon>Geodermatophilaceae</taxon>
        <taxon>Modestobacter</taxon>
    </lineage>
</organism>
<dbReference type="InterPro" id="IPR001173">
    <property type="entry name" value="Glyco_trans_2-like"/>
</dbReference>
<evidence type="ECO:0000256" key="2">
    <source>
        <dbReference type="ARBA" id="ARBA00006739"/>
    </source>
</evidence>
<proteinExistence type="inferred from homology"/>
<keyword evidence="8" id="KW-1185">Reference proteome</keyword>
<evidence type="ECO:0000256" key="1">
    <source>
        <dbReference type="ARBA" id="ARBA00004776"/>
    </source>
</evidence>
<evidence type="ECO:0000313" key="8">
    <source>
        <dbReference type="Proteomes" id="UP000029713"/>
    </source>
</evidence>
<comment type="similarity">
    <text evidence="2">Belongs to the glycosyltransferase 2 family.</text>
</comment>
<dbReference type="EMBL" id="JPMX01000011">
    <property type="protein sequence ID" value="KGH48115.1"/>
    <property type="molecule type" value="Genomic_DNA"/>
</dbReference>
<name>A0A098YCH3_9ACTN</name>
<reference evidence="7 8" key="1">
    <citation type="submission" date="2014-07" db="EMBL/GenBank/DDBJ databases">
        <title>Biosystematic studies on Modestobacter strains isolated from extreme hyper-arid desert soil and from historic building.</title>
        <authorList>
            <person name="Bukarasam K."/>
            <person name="Bull A."/>
            <person name="Girard G."/>
            <person name="van Wezel G."/>
            <person name="Goodfellow M."/>
        </authorList>
    </citation>
    <scope>NUCLEOTIDE SEQUENCE [LARGE SCALE GENOMIC DNA]</scope>
    <source>
        <strain evidence="7 8">KNN45-2b</strain>
    </source>
</reference>
<dbReference type="STRING" id="1522368.IN07_03965"/>
<dbReference type="InterPro" id="IPR029044">
    <property type="entry name" value="Nucleotide-diphossugar_trans"/>
</dbReference>
<gene>
    <name evidence="7" type="ORF">IN07_03965</name>
</gene>
<evidence type="ECO:0000256" key="4">
    <source>
        <dbReference type="ARBA" id="ARBA00022679"/>
    </source>
</evidence>
<evidence type="ECO:0000256" key="5">
    <source>
        <dbReference type="SAM" id="MobiDB-lite"/>
    </source>
</evidence>
<protein>
    <recommendedName>
        <fullName evidence="6">Glycosyltransferase 2-like domain-containing protein</fullName>
    </recommendedName>
</protein>
<comment type="caution">
    <text evidence="7">The sequence shown here is derived from an EMBL/GenBank/DDBJ whole genome shotgun (WGS) entry which is preliminary data.</text>
</comment>
<evidence type="ECO:0000313" key="7">
    <source>
        <dbReference type="EMBL" id="KGH48115.1"/>
    </source>
</evidence>
<evidence type="ECO:0000259" key="6">
    <source>
        <dbReference type="Pfam" id="PF00535"/>
    </source>
</evidence>
<dbReference type="CDD" id="cd04186">
    <property type="entry name" value="GT_2_like_c"/>
    <property type="match status" value="1"/>
</dbReference>
<dbReference type="SUPFAM" id="SSF53448">
    <property type="entry name" value="Nucleotide-diphospho-sugar transferases"/>
    <property type="match status" value="1"/>
</dbReference>
<feature type="region of interest" description="Disordered" evidence="5">
    <location>
        <begin position="140"/>
        <end position="180"/>
    </location>
</feature>
<dbReference type="GO" id="GO:0016757">
    <property type="term" value="F:glycosyltransferase activity"/>
    <property type="evidence" value="ECO:0007669"/>
    <property type="project" value="UniProtKB-KW"/>
</dbReference>
<evidence type="ECO:0000256" key="3">
    <source>
        <dbReference type="ARBA" id="ARBA00022676"/>
    </source>
</evidence>
<dbReference type="PANTHER" id="PTHR43179:SF12">
    <property type="entry name" value="GALACTOFURANOSYLTRANSFERASE GLFT2"/>
    <property type="match status" value="1"/>
</dbReference>
<comment type="pathway">
    <text evidence="1">Cell wall biogenesis; cell wall polysaccharide biosynthesis.</text>
</comment>
<dbReference type="Gene3D" id="3.90.550.10">
    <property type="entry name" value="Spore Coat Polysaccharide Biosynthesis Protein SpsA, Chain A"/>
    <property type="match status" value="1"/>
</dbReference>
<dbReference type="PANTHER" id="PTHR43179">
    <property type="entry name" value="RHAMNOSYLTRANSFERASE WBBL"/>
    <property type="match status" value="1"/>
</dbReference>
<keyword evidence="3" id="KW-0328">Glycosyltransferase</keyword>
<dbReference type="AlphaFoldDB" id="A0A098YCH3"/>
<sequence>MNDTPRRPVLTVVIVSWNGRHLLDDCLAGVARQDLGRHRFDVVVLDNASTDGTVEHLARHHPDVRVLTAPYNTGFAGGAHRALAEASTPYAVLLNNDAVPEPGFLSALLRAIEAPGAERVAAVTGKVLLRPRFRRLPPGAPAAEGDVVAPTGTYRPTPDGDVDLINSTGNEVTRSGYGRDRGWLQPDEGREPPAEVFAFCGAAVLLRAAALAEVGDFEPRLFLYYEDTDLSWRLRTAGWTIRYEPTAVVRHEHAASSDVRSALFRFHDDRNRLLVLTRNAPGRLAVRAALRYPVTVLHLTLRQGPAAAMTVTRLRALGSYLRLLPSAVRVRRAAGRSALVPRAQTATHLVAD</sequence>
<feature type="domain" description="Glycosyltransferase 2-like" evidence="6">
    <location>
        <begin position="11"/>
        <end position="126"/>
    </location>
</feature>
<dbReference type="Pfam" id="PF00535">
    <property type="entry name" value="Glycos_transf_2"/>
    <property type="match status" value="1"/>
</dbReference>
<accession>A0A098YCH3</accession>
<keyword evidence="4" id="KW-0808">Transferase</keyword>
<dbReference type="Proteomes" id="UP000029713">
    <property type="component" value="Unassembled WGS sequence"/>
</dbReference>
<dbReference type="RefSeq" id="WP_036333810.1">
    <property type="nucleotide sequence ID" value="NZ_JPMX01000011.1"/>
</dbReference>